<evidence type="ECO:0000259" key="8">
    <source>
        <dbReference type="Pfam" id="PF00884"/>
    </source>
</evidence>
<dbReference type="Pfam" id="PF00884">
    <property type="entry name" value="Sulfatase"/>
    <property type="match status" value="1"/>
</dbReference>
<evidence type="ECO:0000256" key="1">
    <source>
        <dbReference type="ARBA" id="ARBA00004651"/>
    </source>
</evidence>
<accession>A0A942TTY3</accession>
<dbReference type="PANTHER" id="PTHR47371">
    <property type="entry name" value="LIPOTEICHOIC ACID SYNTHASE"/>
    <property type="match status" value="1"/>
</dbReference>
<dbReference type="RefSeq" id="WP_213112604.1">
    <property type="nucleotide sequence ID" value="NZ_JAGYPJ010000001.1"/>
</dbReference>
<comment type="caution">
    <text evidence="9">The sequence shown here is derived from an EMBL/GenBank/DDBJ whole genome shotgun (WGS) entry which is preliminary data.</text>
</comment>
<feature type="transmembrane region" description="Helical" evidence="7">
    <location>
        <begin position="66"/>
        <end position="88"/>
    </location>
</feature>
<organism evidence="9 10">
    <name type="scientific">Lederbergia citrisecunda</name>
    <dbReference type="NCBI Taxonomy" id="2833583"/>
    <lineage>
        <taxon>Bacteria</taxon>
        <taxon>Bacillati</taxon>
        <taxon>Bacillota</taxon>
        <taxon>Bacilli</taxon>
        <taxon>Bacillales</taxon>
        <taxon>Bacillaceae</taxon>
        <taxon>Lederbergia</taxon>
    </lineage>
</organism>
<evidence type="ECO:0000313" key="10">
    <source>
        <dbReference type="Proteomes" id="UP000682713"/>
    </source>
</evidence>
<evidence type="ECO:0000256" key="5">
    <source>
        <dbReference type="ARBA" id="ARBA00022989"/>
    </source>
</evidence>
<evidence type="ECO:0000313" key="9">
    <source>
        <dbReference type="EMBL" id="MBS4202207.1"/>
    </source>
</evidence>
<dbReference type="InterPro" id="IPR017850">
    <property type="entry name" value="Alkaline_phosphatase_core_sf"/>
</dbReference>
<gene>
    <name evidence="9" type="ORF">KHA93_21590</name>
</gene>
<feature type="transmembrane region" description="Helical" evidence="7">
    <location>
        <begin position="40"/>
        <end position="59"/>
    </location>
</feature>
<keyword evidence="4 7" id="KW-0812">Transmembrane</keyword>
<dbReference type="Gene3D" id="3.30.1120.170">
    <property type="match status" value="1"/>
</dbReference>
<dbReference type="Gene3D" id="3.40.720.10">
    <property type="entry name" value="Alkaline Phosphatase, subunit A"/>
    <property type="match status" value="1"/>
</dbReference>
<feature type="transmembrane region" description="Helical" evidence="7">
    <location>
        <begin position="9"/>
        <end position="28"/>
    </location>
</feature>
<comment type="subcellular location">
    <subcellularLocation>
        <location evidence="1">Cell membrane</location>
        <topology evidence="1">Multi-pass membrane protein</topology>
    </subcellularLocation>
</comment>
<evidence type="ECO:0000256" key="6">
    <source>
        <dbReference type="ARBA" id="ARBA00023136"/>
    </source>
</evidence>
<dbReference type="AlphaFoldDB" id="A0A942TTY3"/>
<dbReference type="PANTHER" id="PTHR47371:SF3">
    <property type="entry name" value="PHOSPHOGLYCEROL TRANSFERASE I"/>
    <property type="match status" value="1"/>
</dbReference>
<dbReference type="InterPro" id="IPR050448">
    <property type="entry name" value="OpgB/LTA_synthase_biosynth"/>
</dbReference>
<dbReference type="GO" id="GO:0016787">
    <property type="term" value="F:hydrolase activity"/>
    <property type="evidence" value="ECO:0007669"/>
    <property type="project" value="UniProtKB-KW"/>
</dbReference>
<evidence type="ECO:0000256" key="7">
    <source>
        <dbReference type="SAM" id="Phobius"/>
    </source>
</evidence>
<evidence type="ECO:0000256" key="4">
    <source>
        <dbReference type="ARBA" id="ARBA00022692"/>
    </source>
</evidence>
<name>A0A942TTY3_9BACI</name>
<protein>
    <submittedName>
        <fullName evidence="9">Sulfatase-like hydrolase/transferase</fullName>
    </submittedName>
</protein>
<keyword evidence="9" id="KW-0378">Hydrolase</keyword>
<keyword evidence="10" id="KW-1185">Reference proteome</keyword>
<evidence type="ECO:0000256" key="2">
    <source>
        <dbReference type="ARBA" id="ARBA00004936"/>
    </source>
</evidence>
<dbReference type="Proteomes" id="UP000682713">
    <property type="component" value="Unassembled WGS sequence"/>
</dbReference>
<feature type="domain" description="Sulfatase N-terminal" evidence="8">
    <location>
        <begin position="294"/>
        <end position="572"/>
    </location>
</feature>
<feature type="transmembrane region" description="Helical" evidence="7">
    <location>
        <begin position="147"/>
        <end position="170"/>
    </location>
</feature>
<keyword evidence="5 7" id="KW-1133">Transmembrane helix</keyword>
<keyword evidence="3" id="KW-1003">Cell membrane</keyword>
<proteinExistence type="predicted"/>
<dbReference type="SUPFAM" id="SSF53649">
    <property type="entry name" value="Alkaline phosphatase-like"/>
    <property type="match status" value="1"/>
</dbReference>
<keyword evidence="6 7" id="KW-0472">Membrane</keyword>
<dbReference type="InterPro" id="IPR000917">
    <property type="entry name" value="Sulfatase_N"/>
</dbReference>
<reference evidence="9 10" key="1">
    <citation type="submission" date="2021-05" db="EMBL/GenBank/DDBJ databases">
        <title>Novel Bacillus species.</title>
        <authorList>
            <person name="Liu G."/>
        </authorList>
    </citation>
    <scope>NUCLEOTIDE SEQUENCE [LARGE SCALE GENOMIC DNA]</scope>
    <source>
        <strain evidence="9 10">FJAT-49732</strain>
    </source>
</reference>
<dbReference type="GO" id="GO:0005886">
    <property type="term" value="C:plasma membrane"/>
    <property type="evidence" value="ECO:0007669"/>
    <property type="project" value="UniProtKB-SubCell"/>
</dbReference>
<dbReference type="CDD" id="cd16015">
    <property type="entry name" value="LTA_synthase"/>
    <property type="match status" value="1"/>
</dbReference>
<comment type="pathway">
    <text evidence="2">Cell wall biogenesis; lipoteichoic acid biosynthesis.</text>
</comment>
<feature type="transmembrane region" description="Helical" evidence="7">
    <location>
        <begin position="115"/>
        <end position="135"/>
    </location>
</feature>
<dbReference type="EMBL" id="JAGYPJ010000001">
    <property type="protein sequence ID" value="MBS4202207.1"/>
    <property type="molecule type" value="Genomic_DNA"/>
</dbReference>
<sequence>MSALLKEELLLIYFFLSICFIDVIFRISTLNTFTYTDIVISFYFLISYSLAIYLICSFVQGTARLILSSFLFILVFFIYVSQLIYFQFFRTFYSMYSLGKSAQIFEFWKDVVQYLLDHFIVALILFFPIVMFIAFGKKMFRLNKISWIKRGVLFCLFLLCYSTGMISVYASGKELNSAYDLYYKNSAPLLSVQHLGLLTTMRLDFQRLVTKWSPDVKAPVISELDNIERKPSKEIPEDKQEEEKKVEYNVLDIDFSKLISEEKDQVVKDMHQYFANVQPTKKNDYTGKFKGYNLILITAEGFSPFAIDQNVTPTLYKLAHEGYQFKNFYTPIWQVSTSDGEYVALQGLIPKSGVWSFRESGKNSLPFVIGNQLKKLDYSTRAYHNHTYTYYGRHISHPNLGYSYKGLGKGLDVKETWPESDLEMMEKTVPEYIHDEPFHTYYMTVSGHMQYSFTGNYISWKNKKYVEHLPYSDQAKAYIAAQLELDRALEHLLGELEEAGIAERTLIALSADHYPYGLDDGTIDELAGHPVERNFELYQNTFILYTKGMKPEVITKPASSLDILPTLSNLLGLEYDSRLLMGRDIFSDAEPLVPFLNKSFITDKGKYNSATRTFTANNGEQVDKDYVKYMSSIVESKFYYSTKILEKDYYSKIE</sequence>
<evidence type="ECO:0000256" key="3">
    <source>
        <dbReference type="ARBA" id="ARBA00022475"/>
    </source>
</evidence>